<proteinExistence type="predicted"/>
<dbReference type="AlphaFoldDB" id="A0A1M6CMV7"/>
<evidence type="ECO:0000313" key="2">
    <source>
        <dbReference type="EMBL" id="SHI62038.1"/>
    </source>
</evidence>
<dbReference type="Gene3D" id="1.20.1330.10">
    <property type="entry name" value="f41 fragment of flagellin, N-terminal domain"/>
    <property type="match status" value="2"/>
</dbReference>
<dbReference type="STRING" id="1121919.SAMN02745975_00260"/>
<protein>
    <submittedName>
        <fullName evidence="2">Flagellar hook-associated protein 3</fullName>
    </submittedName>
</protein>
<dbReference type="SUPFAM" id="SSF64518">
    <property type="entry name" value="Phase 1 flagellin"/>
    <property type="match status" value="1"/>
</dbReference>
<dbReference type="InterPro" id="IPR001029">
    <property type="entry name" value="Flagellin_N"/>
</dbReference>
<dbReference type="GO" id="GO:0005198">
    <property type="term" value="F:structural molecule activity"/>
    <property type="evidence" value="ECO:0007669"/>
    <property type="project" value="InterPro"/>
</dbReference>
<dbReference type="RefSeq" id="WP_110939564.1">
    <property type="nucleotide sequence ID" value="NZ_FQZV01000004.1"/>
</dbReference>
<organism evidence="2 3">
    <name type="scientific">Geosporobacter subterraneus DSM 17957</name>
    <dbReference type="NCBI Taxonomy" id="1121919"/>
    <lineage>
        <taxon>Bacteria</taxon>
        <taxon>Bacillati</taxon>
        <taxon>Bacillota</taxon>
        <taxon>Clostridia</taxon>
        <taxon>Peptostreptococcales</taxon>
        <taxon>Thermotaleaceae</taxon>
        <taxon>Geosporobacter</taxon>
    </lineage>
</organism>
<sequence length="548" mass="60641">MRITNSMMVSTMMRNLNNNLNRMDKIQMQMATGKRINKPSDDPVGMAKVLTLSSDVAANEQYKKNVDEALSWLETTEIAVTQLKDVMQRVRELTVRGATGTLAPEDKQAIQKEITQLKDQVVSIGNSTYAGRYIFAGFNTINKPFTLEETAAGTQLVYNGRMVSPGGIVGENIAEADFINFLINPNNKELTMAQTTDSMMIEIGMGNLMNVNINGPELFQKGFGGIFETLTKLENVLQEKENYQHGFVDMRFQGDLGTLDLDNAAGDKMLQIKMGEDVFTINFPQQTDPLTIDQIQKSIDSIPHLKKNGVTIAADGTISADQKFTLLSSTLSSNTFPLEADPAYAPLLIGKRLEGSIETTTGQGLIVNGTSIPLHEGKKYDLDSRTGKEELLRDIRALLPSPLQVDFTADNRLQFRDAHQTAAPYDTIVIQDIGGFLTNLGFTDGQQSKQADIKTEKLNTSAMLADLDINMENILAKLSEIGAKTNRLELDQSRLEDNIINYKNLLSKTEDADMAEVIMKLKMEENVYRASLSSGARIIQPSLIDFLR</sequence>
<dbReference type="InterPro" id="IPR001492">
    <property type="entry name" value="Flagellin"/>
</dbReference>
<dbReference type="PANTHER" id="PTHR42792">
    <property type="entry name" value="FLAGELLIN"/>
    <property type="match status" value="1"/>
</dbReference>
<keyword evidence="3" id="KW-1185">Reference proteome</keyword>
<evidence type="ECO:0000259" key="1">
    <source>
        <dbReference type="Pfam" id="PF00669"/>
    </source>
</evidence>
<accession>A0A1M6CMV7</accession>
<dbReference type="InterPro" id="IPR013384">
    <property type="entry name" value="Flagell_FlgL"/>
</dbReference>
<dbReference type="NCBIfam" id="TIGR02550">
    <property type="entry name" value="flagell_flgL"/>
    <property type="match status" value="1"/>
</dbReference>
<name>A0A1M6CMV7_9FIRM</name>
<dbReference type="PANTHER" id="PTHR42792:SF1">
    <property type="entry name" value="FLAGELLAR HOOK-ASSOCIATED PROTEIN 3"/>
    <property type="match status" value="1"/>
</dbReference>
<keyword evidence="2" id="KW-0969">Cilium</keyword>
<dbReference type="OrthoDB" id="9758307at2"/>
<feature type="domain" description="Flagellin N-terminal" evidence="1">
    <location>
        <begin position="4"/>
        <end position="140"/>
    </location>
</feature>
<keyword evidence="2" id="KW-0282">Flagellum</keyword>
<dbReference type="Proteomes" id="UP000184536">
    <property type="component" value="Unassembled WGS sequence"/>
</dbReference>
<dbReference type="GO" id="GO:0009424">
    <property type="term" value="C:bacterial-type flagellum hook"/>
    <property type="evidence" value="ECO:0007669"/>
    <property type="project" value="InterPro"/>
</dbReference>
<dbReference type="GO" id="GO:0071973">
    <property type="term" value="P:bacterial-type flagellum-dependent cell motility"/>
    <property type="evidence" value="ECO:0007669"/>
    <property type="project" value="InterPro"/>
</dbReference>
<gene>
    <name evidence="2" type="ORF">SAMN02745975_00260</name>
</gene>
<dbReference type="PRINTS" id="PR00207">
    <property type="entry name" value="FLAGELLIN"/>
</dbReference>
<reference evidence="3" key="1">
    <citation type="submission" date="2016-11" db="EMBL/GenBank/DDBJ databases">
        <authorList>
            <person name="Varghese N."/>
            <person name="Submissions S."/>
        </authorList>
    </citation>
    <scope>NUCLEOTIDE SEQUENCE [LARGE SCALE GENOMIC DNA]</scope>
    <source>
        <strain evidence="3">DSM 17957</strain>
    </source>
</reference>
<evidence type="ECO:0000313" key="3">
    <source>
        <dbReference type="Proteomes" id="UP000184536"/>
    </source>
</evidence>
<keyword evidence="2" id="KW-0966">Cell projection</keyword>
<dbReference type="EMBL" id="FQZV01000004">
    <property type="protein sequence ID" value="SHI62038.1"/>
    <property type="molecule type" value="Genomic_DNA"/>
</dbReference>
<dbReference type="Pfam" id="PF00669">
    <property type="entry name" value="Flagellin_N"/>
    <property type="match status" value="1"/>
</dbReference>